<feature type="transmembrane region" description="Helical" evidence="1">
    <location>
        <begin position="33"/>
        <end position="52"/>
    </location>
</feature>
<evidence type="ECO:0000313" key="3">
    <source>
        <dbReference type="Proteomes" id="UP001501126"/>
    </source>
</evidence>
<keyword evidence="3" id="KW-1185">Reference proteome</keyword>
<organism evidence="2 3">
    <name type="scientific">Wandonia haliotis</name>
    <dbReference type="NCBI Taxonomy" id="574963"/>
    <lineage>
        <taxon>Bacteria</taxon>
        <taxon>Pseudomonadati</taxon>
        <taxon>Bacteroidota</taxon>
        <taxon>Flavobacteriia</taxon>
        <taxon>Flavobacteriales</taxon>
        <taxon>Crocinitomicaceae</taxon>
        <taxon>Wandonia</taxon>
    </lineage>
</organism>
<evidence type="ECO:0000313" key="2">
    <source>
        <dbReference type="EMBL" id="GAA0874033.1"/>
    </source>
</evidence>
<comment type="caution">
    <text evidence="2">The sequence shown here is derived from an EMBL/GenBank/DDBJ whole genome shotgun (WGS) entry which is preliminary data.</text>
</comment>
<keyword evidence="1" id="KW-0812">Transmembrane</keyword>
<proteinExistence type="predicted"/>
<dbReference type="EMBL" id="BAAAFH010000003">
    <property type="protein sequence ID" value="GAA0874033.1"/>
    <property type="molecule type" value="Genomic_DNA"/>
</dbReference>
<sequence>MNDRRFYQLTFALLFSLNILVYCIKSGEPLVKSIAFSGLAFLGAFGFALIVFRRLGWSRQKVSK</sequence>
<reference evidence="3" key="1">
    <citation type="journal article" date="2019" name="Int. J. Syst. Evol. Microbiol.">
        <title>The Global Catalogue of Microorganisms (GCM) 10K type strain sequencing project: providing services to taxonomists for standard genome sequencing and annotation.</title>
        <authorList>
            <consortium name="The Broad Institute Genomics Platform"/>
            <consortium name="The Broad Institute Genome Sequencing Center for Infectious Disease"/>
            <person name="Wu L."/>
            <person name="Ma J."/>
        </authorList>
    </citation>
    <scope>NUCLEOTIDE SEQUENCE [LARGE SCALE GENOMIC DNA]</scope>
    <source>
        <strain evidence="3">JCM 16083</strain>
    </source>
</reference>
<dbReference type="RefSeq" id="WP_343784668.1">
    <property type="nucleotide sequence ID" value="NZ_BAAAFH010000003.1"/>
</dbReference>
<keyword evidence="1" id="KW-1133">Transmembrane helix</keyword>
<gene>
    <name evidence="2" type="ORF">GCM10009118_04410</name>
</gene>
<name>A0ABP3XX85_9FLAO</name>
<dbReference type="Proteomes" id="UP001501126">
    <property type="component" value="Unassembled WGS sequence"/>
</dbReference>
<accession>A0ABP3XX85</accession>
<evidence type="ECO:0000256" key="1">
    <source>
        <dbReference type="SAM" id="Phobius"/>
    </source>
</evidence>
<keyword evidence="1" id="KW-0472">Membrane</keyword>
<protein>
    <submittedName>
        <fullName evidence="2">Uncharacterized protein</fullName>
    </submittedName>
</protein>